<dbReference type="PANTHER" id="PTHR43777">
    <property type="entry name" value="MOLYBDENUM COFACTOR CYTIDYLYLTRANSFERASE"/>
    <property type="match status" value="1"/>
</dbReference>
<protein>
    <submittedName>
        <fullName evidence="3">Nucleotidyltransferase family protein</fullName>
    </submittedName>
</protein>
<feature type="domain" description="MobA-like NTP transferase" evidence="2">
    <location>
        <begin position="5"/>
        <end position="170"/>
    </location>
</feature>
<evidence type="ECO:0000259" key="2">
    <source>
        <dbReference type="Pfam" id="PF12804"/>
    </source>
</evidence>
<dbReference type="InterPro" id="IPR029044">
    <property type="entry name" value="Nucleotide-diphossugar_trans"/>
</dbReference>
<evidence type="ECO:0000313" key="3">
    <source>
        <dbReference type="EMBL" id="NGY04984.1"/>
    </source>
</evidence>
<proteinExistence type="predicted"/>
<dbReference type="Pfam" id="PF12804">
    <property type="entry name" value="NTP_transf_3"/>
    <property type="match status" value="1"/>
</dbReference>
<organism evidence="3 4">
    <name type="scientific">Solimonas terrae</name>
    <dbReference type="NCBI Taxonomy" id="1396819"/>
    <lineage>
        <taxon>Bacteria</taxon>
        <taxon>Pseudomonadati</taxon>
        <taxon>Pseudomonadota</taxon>
        <taxon>Gammaproteobacteria</taxon>
        <taxon>Nevskiales</taxon>
        <taxon>Nevskiaceae</taxon>
        <taxon>Solimonas</taxon>
    </lineage>
</organism>
<sequence>MRIAAIVLAAGRSRRFGHANKLLAPLHGEPLWWRTLDAVRASRARPVVIVLGHQQRLMRLSLQRYRRLRRCAALPCVVNRDYRSGMAGSLQLGLASLPARVDGALICLGDMPGVRRESLDRLCRAYRRGDDAALPVCDGQRGNPALLGRPLFAAVRQQLRHDEGARRLIAGAAAVREVRGTRADLRDVDTRGDWQRLLRGRNAVRG</sequence>
<dbReference type="EMBL" id="JAAMOW010000004">
    <property type="protein sequence ID" value="NGY04984.1"/>
    <property type="molecule type" value="Genomic_DNA"/>
</dbReference>
<dbReference type="InterPro" id="IPR025877">
    <property type="entry name" value="MobA-like_NTP_Trfase"/>
</dbReference>
<comment type="caution">
    <text evidence="3">The sequence shown here is derived from an EMBL/GenBank/DDBJ whole genome shotgun (WGS) entry which is preliminary data.</text>
</comment>
<dbReference type="Gene3D" id="3.90.550.10">
    <property type="entry name" value="Spore Coat Polysaccharide Biosynthesis Protein SpsA, Chain A"/>
    <property type="match status" value="1"/>
</dbReference>
<keyword evidence="4" id="KW-1185">Reference proteome</keyword>
<keyword evidence="3" id="KW-0808">Transferase</keyword>
<dbReference type="RefSeq" id="WP_166255425.1">
    <property type="nucleotide sequence ID" value="NZ_JAAMOW010000004.1"/>
</dbReference>
<dbReference type="CDD" id="cd04182">
    <property type="entry name" value="GT_2_like_f"/>
    <property type="match status" value="1"/>
</dbReference>
<dbReference type="SUPFAM" id="SSF53448">
    <property type="entry name" value="Nucleotide-diphospho-sugar transferases"/>
    <property type="match status" value="1"/>
</dbReference>
<evidence type="ECO:0000313" key="4">
    <source>
        <dbReference type="Proteomes" id="UP000472676"/>
    </source>
</evidence>
<keyword evidence="1" id="KW-0460">Magnesium</keyword>
<dbReference type="Proteomes" id="UP000472676">
    <property type="component" value="Unassembled WGS sequence"/>
</dbReference>
<name>A0A6M2BRL6_9GAMM</name>
<accession>A0A6M2BRL6</accession>
<gene>
    <name evidence="3" type="ORF">G7Y85_09415</name>
</gene>
<evidence type="ECO:0000256" key="1">
    <source>
        <dbReference type="ARBA" id="ARBA00022842"/>
    </source>
</evidence>
<dbReference type="AlphaFoldDB" id="A0A6M2BRL6"/>
<dbReference type="GO" id="GO:0016779">
    <property type="term" value="F:nucleotidyltransferase activity"/>
    <property type="evidence" value="ECO:0007669"/>
    <property type="project" value="UniProtKB-ARBA"/>
</dbReference>
<dbReference type="PANTHER" id="PTHR43777:SF1">
    <property type="entry name" value="MOLYBDENUM COFACTOR CYTIDYLYLTRANSFERASE"/>
    <property type="match status" value="1"/>
</dbReference>
<reference evidence="3 4" key="1">
    <citation type="journal article" date="2014" name="Int. J. Syst. Evol. Microbiol.">
        <title>Solimonas terrae sp. nov., isolated from soil.</title>
        <authorList>
            <person name="Kim S.J."/>
            <person name="Moon J.Y."/>
            <person name="Weon H.Y."/>
            <person name="Ahn J.H."/>
            <person name="Chen W.M."/>
            <person name="Kwon S.W."/>
        </authorList>
    </citation>
    <scope>NUCLEOTIDE SEQUENCE [LARGE SCALE GENOMIC DNA]</scope>
    <source>
        <strain evidence="3 4">KIS83-12</strain>
    </source>
</reference>